<keyword evidence="2" id="KW-0645">Protease</keyword>
<evidence type="ECO:0000256" key="3">
    <source>
        <dbReference type="ARBA" id="ARBA00022801"/>
    </source>
</evidence>
<evidence type="ECO:0000313" key="7">
    <source>
        <dbReference type="EMBL" id="CAK9254855.1"/>
    </source>
</evidence>
<evidence type="ECO:0000256" key="5">
    <source>
        <dbReference type="SAM" id="MobiDB-lite"/>
    </source>
</evidence>
<dbReference type="PANTHER" id="PTHR46915">
    <property type="entry name" value="UBIQUITIN-LIKE PROTEASE 4-RELATED"/>
    <property type="match status" value="1"/>
</dbReference>
<dbReference type="InterPro" id="IPR003653">
    <property type="entry name" value="Peptidase_C48_C"/>
</dbReference>
<keyword evidence="4" id="KW-0788">Thiol protease</keyword>
<evidence type="ECO:0000256" key="2">
    <source>
        <dbReference type="ARBA" id="ARBA00022670"/>
    </source>
</evidence>
<dbReference type="Gene3D" id="3.40.395.10">
    <property type="entry name" value="Adenoviral Proteinase, Chain A"/>
    <property type="match status" value="1"/>
</dbReference>
<dbReference type="Pfam" id="PF02902">
    <property type="entry name" value="Peptidase_C48"/>
    <property type="match status" value="1"/>
</dbReference>
<evidence type="ECO:0000313" key="8">
    <source>
        <dbReference type="Proteomes" id="UP001497444"/>
    </source>
</evidence>
<dbReference type="EMBL" id="OZ020096">
    <property type="protein sequence ID" value="CAK9254855.1"/>
    <property type="molecule type" value="Genomic_DNA"/>
</dbReference>
<evidence type="ECO:0000259" key="6">
    <source>
        <dbReference type="PROSITE" id="PS50600"/>
    </source>
</evidence>
<reference evidence="7 8" key="1">
    <citation type="submission" date="2024-02" db="EMBL/GenBank/DDBJ databases">
        <authorList>
            <consortium name="ELIXIR-Norway"/>
            <consortium name="Elixir Norway"/>
        </authorList>
    </citation>
    <scope>NUCLEOTIDE SEQUENCE [LARGE SCALE GENOMIC DNA]</scope>
</reference>
<evidence type="ECO:0000256" key="1">
    <source>
        <dbReference type="ARBA" id="ARBA00005234"/>
    </source>
</evidence>
<protein>
    <recommendedName>
        <fullName evidence="6">Ubiquitin-like protease family profile domain-containing protein</fullName>
    </recommendedName>
</protein>
<comment type="similarity">
    <text evidence="1">Belongs to the peptidase C48 family.</text>
</comment>
<feature type="region of interest" description="Disordered" evidence="5">
    <location>
        <begin position="471"/>
        <end position="526"/>
    </location>
</feature>
<name>A0ABP0VK98_9BRYO</name>
<feature type="domain" description="Ubiquitin-like protease family profile" evidence="6">
    <location>
        <begin position="221"/>
        <end position="396"/>
    </location>
</feature>
<proteinExistence type="inferred from homology"/>
<organism evidence="7 8">
    <name type="scientific">Sphagnum jensenii</name>
    <dbReference type="NCBI Taxonomy" id="128206"/>
    <lineage>
        <taxon>Eukaryota</taxon>
        <taxon>Viridiplantae</taxon>
        <taxon>Streptophyta</taxon>
        <taxon>Embryophyta</taxon>
        <taxon>Bryophyta</taxon>
        <taxon>Sphagnophytina</taxon>
        <taxon>Sphagnopsida</taxon>
        <taxon>Sphagnales</taxon>
        <taxon>Sphagnaceae</taxon>
        <taxon>Sphagnum</taxon>
    </lineage>
</organism>
<dbReference type="PROSITE" id="PS50600">
    <property type="entry name" value="ULP_PROTEASE"/>
    <property type="match status" value="1"/>
</dbReference>
<dbReference type="SUPFAM" id="SSF54001">
    <property type="entry name" value="Cysteine proteinases"/>
    <property type="match status" value="1"/>
</dbReference>
<accession>A0ABP0VK98</accession>
<keyword evidence="3" id="KW-0378">Hydrolase</keyword>
<gene>
    <name evidence="7" type="ORF">CSSPJE1EN1_LOCUS333</name>
</gene>
<dbReference type="PANTHER" id="PTHR46915:SF2">
    <property type="entry name" value="UBIQUITIN-LIKE PROTEASE 4"/>
    <property type="match status" value="1"/>
</dbReference>
<dbReference type="Proteomes" id="UP001497444">
    <property type="component" value="Chromosome 1"/>
</dbReference>
<dbReference type="InterPro" id="IPR038765">
    <property type="entry name" value="Papain-like_cys_pep_sf"/>
</dbReference>
<evidence type="ECO:0000256" key="4">
    <source>
        <dbReference type="ARBA" id="ARBA00022807"/>
    </source>
</evidence>
<keyword evidence="8" id="KW-1185">Reference proteome</keyword>
<sequence>MKESTMKYARKTWTESYEDDEYDNYLLELYQECRLPKKEGQKRHEWYCQFCCKFFKCVLSLNFHRIRGCPVAGMLKMYPVVHKDQQDAVDYTLRRKGFLNFKEQPAFERSKPKKRPRQMIEETLKTTVHNDDFLQHTTMPESSASPPGPSKGGMQQIGCVPDMNQHTTQWQHTQTEEEKTPIPQKYAGHEGLEMKMRGLLNDGHNVPNTEVIFFKGTPVEIALGMSALTPLTTEHGMVNDELMDWYFAYYHTYGPQNAFEECVIANSFMWQHLDSHVSECGPTEDSLKAFVKKRLAKRHTRCNTLIVPICDSQHWSLMILERGKYYHMNPMPDYGPHSNNLQMRIWFAKCWEIMQGNYNGNEVDDPILDKWMQPNVPTQTGSWECGWFVLKYFDMYIQQRFVAPEMEEFERVQFTKDWFAYDDAIAMRSWLEQAIRTELFGPTFENSGPWQLMKSSRRDWIAPQAWRHVSEESEQSSALMHDNPPKIRGSPHSRQSNSATEHMDTHKGVQEGTITPNTDGSPARSKTEMQLEMEFHRDFIQECAIENEEWKWSPVYLLLRDFSGLSAYLPRPWKHTTEECDWNM</sequence>